<feature type="region of interest" description="Disordered" evidence="1">
    <location>
        <begin position="239"/>
        <end position="258"/>
    </location>
</feature>
<evidence type="ECO:0000256" key="1">
    <source>
        <dbReference type="SAM" id="MobiDB-lite"/>
    </source>
</evidence>
<protein>
    <submittedName>
        <fullName evidence="2">GATA zinc finger domain-containing protein 10-like</fullName>
    </submittedName>
</protein>
<feature type="compositionally biased region" description="Low complexity" evidence="1">
    <location>
        <begin position="777"/>
        <end position="786"/>
    </location>
</feature>
<reference evidence="2 3" key="1">
    <citation type="submission" date="2024-02" db="EMBL/GenBank/DDBJ databases">
        <title>A chromosome-level genome assembly of Drosophila madeirensis, a fruit fly species endemic to Madeira island.</title>
        <authorList>
            <person name="Tomihara K."/>
            <person name="Llopart A."/>
            <person name="Yamamoto D."/>
        </authorList>
    </citation>
    <scope>NUCLEOTIDE SEQUENCE [LARGE SCALE GENOMIC DNA]</scope>
    <source>
        <strain evidence="2 3">RF1</strain>
    </source>
</reference>
<feature type="compositionally biased region" description="Polar residues" evidence="1">
    <location>
        <begin position="611"/>
        <end position="642"/>
    </location>
</feature>
<feature type="compositionally biased region" description="Polar residues" evidence="1">
    <location>
        <begin position="314"/>
        <end position="331"/>
    </location>
</feature>
<feature type="region of interest" description="Disordered" evidence="1">
    <location>
        <begin position="733"/>
        <end position="788"/>
    </location>
</feature>
<dbReference type="AlphaFoldDB" id="A0AAU9FL70"/>
<sequence length="853" mass="97195">MHKRAFTYCSDFNTKFYESRSGKIKPIGSFLQQADMPQRTSHSNGSMVGEGMSPQDKHKVLGMVREMTQTDLENLQWPQKKYPNQQQQMQYIKEQDRVCSQRPGIGLQRGYQQGEYHSQQQQQNFNQNPGMQQQMYQNHQQQQQPHYLDQKYQCPPMVQQQPHPQYLQTLYPNYPQKQSQHYHSQMKASPVRASTKEYSHAAFGQPSAEENFVDNFSGSDESTSYNKYLEFMPEHNSYQTQPKQQYGQDSYHNSAQRCTTTKDLSVQRTHQHNLPLSYNNITDMGIDEFIREVERNTPCEFGRPEKQQPEPMPQTYSSNTSQKQTQRSPSQYCVPRVQEGWARENAGELKAERAAEKNFEAEPPSGSGSHIVNKKFCNKCMLSSGESSSVASTVISVKSGDDLRSMVRNELRCLARDEIELQSVYGKLPESVVCQVKEYLCGRSKAVEEKNAAKDNAMDIKQQESYQSQNKALTSNGISKGKEVRKTMEYAPLHTSNQAQYQEQPQEPYRQHSHLHLQLEVQKNPQQKQQTYQQSAAFTQFARLSDANENDSYDSAKDNAQNVKQQELNKSQNKASPSKGSTCCPCCPTHKFMDYAPQQDTTQNRTRHTYQEQPQPLQHSPPNLQLESQTNSPEDNSDQYISNDAKKPTPTRKCIDCEQDKGCQKDKYKPEQKLSIDEQDRCSTASGITISTTISAKTGEELRSMVRDELELLSVRGEQASRCNQLSGTVRATPMKSLGEPVSTRSVSSSGTDDTQTGSKNLAIVNAPLSKDKESTTDSSMGSTTGQNHSMKCCVSVDDLVNCKVITPMIMKIHNKYMTLMQDEMHLMQYLEKVPHLVGQIYKDNVQMDQRRA</sequence>
<feature type="region of interest" description="Disordered" evidence="1">
    <location>
        <begin position="299"/>
        <end position="332"/>
    </location>
</feature>
<feature type="region of interest" description="Disordered" evidence="1">
    <location>
        <begin position="549"/>
        <end position="581"/>
    </location>
</feature>
<accession>A0AAU9FL70</accession>
<name>A0AAU9FL70_DROMD</name>
<feature type="compositionally biased region" description="Basic and acidic residues" evidence="1">
    <location>
        <begin position="299"/>
        <end position="308"/>
    </location>
</feature>
<feature type="compositionally biased region" description="Polar residues" evidence="1">
    <location>
        <begin position="463"/>
        <end position="478"/>
    </location>
</feature>
<feature type="compositionally biased region" description="Low complexity" evidence="1">
    <location>
        <begin position="746"/>
        <end position="759"/>
    </location>
</feature>
<dbReference type="EMBL" id="AP029264">
    <property type="protein sequence ID" value="BFF96329.1"/>
    <property type="molecule type" value="Genomic_DNA"/>
</dbReference>
<dbReference type="Proteomes" id="UP001500889">
    <property type="component" value="Chromosome U"/>
</dbReference>
<proteinExistence type="predicted"/>
<evidence type="ECO:0000313" key="3">
    <source>
        <dbReference type="Proteomes" id="UP001500889"/>
    </source>
</evidence>
<keyword evidence="3" id="KW-1185">Reference proteome</keyword>
<evidence type="ECO:0000313" key="2">
    <source>
        <dbReference type="EMBL" id="BFF96329.1"/>
    </source>
</evidence>
<gene>
    <name evidence="2" type="ORF">DMAD_13551</name>
</gene>
<feature type="region of interest" description="Disordered" evidence="1">
    <location>
        <begin position="602"/>
        <end position="650"/>
    </location>
</feature>
<feature type="compositionally biased region" description="Polar residues" evidence="1">
    <location>
        <begin position="558"/>
        <end position="581"/>
    </location>
</feature>
<feature type="region of interest" description="Disordered" evidence="1">
    <location>
        <begin position="461"/>
        <end position="480"/>
    </location>
</feature>
<organism evidence="2 3">
    <name type="scientific">Drosophila madeirensis</name>
    <name type="common">Fruit fly</name>
    <dbReference type="NCBI Taxonomy" id="30013"/>
    <lineage>
        <taxon>Eukaryota</taxon>
        <taxon>Metazoa</taxon>
        <taxon>Ecdysozoa</taxon>
        <taxon>Arthropoda</taxon>
        <taxon>Hexapoda</taxon>
        <taxon>Insecta</taxon>
        <taxon>Pterygota</taxon>
        <taxon>Neoptera</taxon>
        <taxon>Endopterygota</taxon>
        <taxon>Diptera</taxon>
        <taxon>Brachycera</taxon>
        <taxon>Muscomorpha</taxon>
        <taxon>Ephydroidea</taxon>
        <taxon>Drosophilidae</taxon>
        <taxon>Drosophila</taxon>
        <taxon>Sophophora</taxon>
    </lineage>
</organism>